<dbReference type="AlphaFoldDB" id="A0A2H0WQY6"/>
<comment type="caution">
    <text evidence="2">The sequence shown here is derived from an EMBL/GenBank/DDBJ whole genome shotgun (WGS) entry which is preliminary data.</text>
</comment>
<keyword evidence="1" id="KW-1133">Transmembrane helix</keyword>
<keyword evidence="1" id="KW-0472">Membrane</keyword>
<dbReference type="Proteomes" id="UP000230775">
    <property type="component" value="Unassembled WGS sequence"/>
</dbReference>
<dbReference type="EMBL" id="PEZI01000067">
    <property type="protein sequence ID" value="PIS14348.1"/>
    <property type="molecule type" value="Genomic_DNA"/>
</dbReference>
<accession>A0A2H0WQY6</accession>
<name>A0A2H0WQY6_9BACT</name>
<feature type="transmembrane region" description="Helical" evidence="1">
    <location>
        <begin position="6"/>
        <end position="22"/>
    </location>
</feature>
<gene>
    <name evidence="2" type="ORF">COT64_03120</name>
</gene>
<evidence type="ECO:0000313" key="3">
    <source>
        <dbReference type="Proteomes" id="UP000230775"/>
    </source>
</evidence>
<dbReference type="NCBIfam" id="NF040494">
    <property type="entry name" value="nitrored_ArsF"/>
    <property type="match status" value="1"/>
</dbReference>
<keyword evidence="1" id="KW-0812">Transmembrane</keyword>
<organism evidence="2 3">
    <name type="scientific">Candidatus Shapirobacteria bacterium CG09_land_8_20_14_0_10_39_12</name>
    <dbReference type="NCBI Taxonomy" id="1974885"/>
    <lineage>
        <taxon>Bacteria</taxon>
        <taxon>Candidatus Shapironibacteriota</taxon>
    </lineage>
</organism>
<proteinExistence type="predicted"/>
<evidence type="ECO:0000313" key="2">
    <source>
        <dbReference type="EMBL" id="PIS14348.1"/>
    </source>
</evidence>
<evidence type="ECO:0008006" key="4">
    <source>
        <dbReference type="Google" id="ProtNLM"/>
    </source>
</evidence>
<sequence>MKKTLVAILIGLFVLVILFFVFKNNRQLSTPSATDNLISANKDISSVTSNDNLTIEEEIVAEKIEVVHFHATQQCWSCLTVGEYALKTIKEKFPEEYKSGKIVFRDINGELPANRDIVVKYQAGGSSLFVNAIKAGKDHIKEDIDVWRLVTDESQFINYFQNKLNKLLGN</sequence>
<evidence type="ECO:0000256" key="1">
    <source>
        <dbReference type="SAM" id="Phobius"/>
    </source>
</evidence>
<protein>
    <recommendedName>
        <fullName evidence="4">Thioredoxin domain-containing protein</fullName>
    </recommendedName>
</protein>
<dbReference type="InterPro" id="IPR047698">
    <property type="entry name" value="ArsF-like"/>
</dbReference>
<reference evidence="3" key="1">
    <citation type="submission" date="2017-09" db="EMBL/GenBank/DDBJ databases">
        <title>Depth-based differentiation of microbial function through sediment-hosted aquifers and enrichment of novel symbionts in the deep terrestrial subsurface.</title>
        <authorList>
            <person name="Probst A.J."/>
            <person name="Ladd B."/>
            <person name="Jarett J.K."/>
            <person name="Geller-Mcgrath D.E."/>
            <person name="Sieber C.M.K."/>
            <person name="Emerson J.B."/>
            <person name="Anantharaman K."/>
            <person name="Thomas B.C."/>
            <person name="Malmstrom R."/>
            <person name="Stieglmeier M."/>
            <person name="Klingl A."/>
            <person name="Woyke T."/>
            <person name="Ryan C.M."/>
            <person name="Banfield J.F."/>
        </authorList>
    </citation>
    <scope>NUCLEOTIDE SEQUENCE [LARGE SCALE GENOMIC DNA]</scope>
</reference>